<dbReference type="SUPFAM" id="SSF53098">
    <property type="entry name" value="Ribonuclease H-like"/>
    <property type="match status" value="1"/>
</dbReference>
<protein>
    <recommendedName>
        <fullName evidence="4">HAT C-terminal dimerisation domain-containing protein</fullName>
    </recommendedName>
</protein>
<dbReference type="PANTHER" id="PTHR46880">
    <property type="entry name" value="RAS-ASSOCIATING DOMAIN-CONTAINING PROTEIN"/>
    <property type="match status" value="1"/>
</dbReference>
<sequence length="643" mass="71913">MSKRQLNLLSFFKRKEENDDAKRTRSETTLQEGGCGTEQVQDATGAVNEQEAITAMAPASQDQQQGEAGLHCSSDLEGEESACSGEEVGTSGDRSGMECTIWTEAQFSVKQSCYPWLVMDKSRLGCTTCKAVGSLGPEKTGGMKLAKEWVMCTQQTLRKKVFEHARTKAHLAAADILEKAKGGTIVQAIVNSQLEQITTTARVFRTAYKEAKRHRPAYGFEQEIDCQVLNGVDMGRILHSNVACSNIPKHISEEMKRKQFEKIVQCAPKLSLMLDESTSLNKKSALIIYVRVQLPGMDMPTNIFTELVELDDLTAEGIVRHILSALERLNLTEEFLSKTLIGVTCDGASLMLGRTTHRLELAVGDVVKEIGAINYLKILMDKLYAIYSASNKSRMELKDAAESLDVQLCKIGRILDTRWVASSFRTVEAVWKKLPGTLQIQKRESSIISAHKAICRQIRVFEAMAERPGRYTELSQRVIDANSFQGVPLHEGKLRDKTLNQRLFFSSLTEVESLCRRFDIDSHSVIRAYREYRDSDGKCIHDQLKELFAAVNSISISSADCERGFSQMNLICSPNRASLHTSTISYLLFLNLVGPPLSKFNPVPYVRSWIAKGHRTATDIRSKTRNREEENHDIALVWGVLDN</sequence>
<reference evidence="2" key="1">
    <citation type="submission" date="2025-08" db="UniProtKB">
        <authorList>
            <consortium name="Ensembl"/>
        </authorList>
    </citation>
    <scope>IDENTIFICATION</scope>
</reference>
<proteinExistence type="predicted"/>
<reference evidence="2" key="2">
    <citation type="submission" date="2025-09" db="UniProtKB">
        <authorList>
            <consortium name="Ensembl"/>
        </authorList>
    </citation>
    <scope>IDENTIFICATION</scope>
</reference>
<evidence type="ECO:0000313" key="2">
    <source>
        <dbReference type="Ensembl" id="ENSSANP00000032249.1"/>
    </source>
</evidence>
<dbReference type="PANTHER" id="PTHR46880:SF8">
    <property type="entry name" value="E3 SUMO-PROTEIN LIGASE KIAA1586"/>
    <property type="match status" value="1"/>
</dbReference>
<dbReference type="AlphaFoldDB" id="A0A671MGA9"/>
<organism evidence="2 3">
    <name type="scientific">Sinocyclocheilus anshuiensis</name>
    <dbReference type="NCBI Taxonomy" id="1608454"/>
    <lineage>
        <taxon>Eukaryota</taxon>
        <taxon>Metazoa</taxon>
        <taxon>Chordata</taxon>
        <taxon>Craniata</taxon>
        <taxon>Vertebrata</taxon>
        <taxon>Euteleostomi</taxon>
        <taxon>Actinopterygii</taxon>
        <taxon>Neopterygii</taxon>
        <taxon>Teleostei</taxon>
        <taxon>Ostariophysi</taxon>
        <taxon>Cypriniformes</taxon>
        <taxon>Cyprinidae</taxon>
        <taxon>Cyprininae</taxon>
        <taxon>Sinocyclocheilus</taxon>
    </lineage>
</organism>
<feature type="compositionally biased region" description="Basic and acidic residues" evidence="1">
    <location>
        <begin position="13"/>
        <end position="26"/>
    </location>
</feature>
<evidence type="ECO:0008006" key="4">
    <source>
        <dbReference type="Google" id="ProtNLM"/>
    </source>
</evidence>
<accession>A0A671MGA9</accession>
<feature type="region of interest" description="Disordered" evidence="1">
    <location>
        <begin position="1"/>
        <end position="39"/>
    </location>
</feature>
<dbReference type="Ensembl" id="ENSSANT00000034327.1">
    <property type="protein sequence ID" value="ENSSANP00000032249.1"/>
    <property type="gene ID" value="ENSSANG00000016446.1"/>
</dbReference>
<evidence type="ECO:0000313" key="3">
    <source>
        <dbReference type="Proteomes" id="UP000472260"/>
    </source>
</evidence>
<keyword evidence="3" id="KW-1185">Reference proteome</keyword>
<dbReference type="Proteomes" id="UP000472260">
    <property type="component" value="Unassembled WGS sequence"/>
</dbReference>
<dbReference type="InterPro" id="IPR012337">
    <property type="entry name" value="RNaseH-like_sf"/>
</dbReference>
<name>A0A671MGA9_9TELE</name>
<evidence type="ECO:0000256" key="1">
    <source>
        <dbReference type="SAM" id="MobiDB-lite"/>
    </source>
</evidence>